<dbReference type="InterPro" id="IPR012338">
    <property type="entry name" value="Beta-lactam/transpept-like"/>
</dbReference>
<dbReference type="PANTHER" id="PTHR21021:SF16">
    <property type="entry name" value="TIP41-LIKE PROTEIN"/>
    <property type="match status" value="1"/>
</dbReference>
<dbReference type="InterPro" id="IPR001466">
    <property type="entry name" value="Beta-lactam-related"/>
</dbReference>
<feature type="domain" description="Beta-lactamase-related" evidence="3">
    <location>
        <begin position="38"/>
        <end position="332"/>
    </location>
</feature>
<dbReference type="STRING" id="1507870.A0A1V8T1X5"/>
<reference evidence="5" key="1">
    <citation type="submission" date="2017-03" db="EMBL/GenBank/DDBJ databases">
        <title>Genomes of endolithic fungi from Antarctica.</title>
        <authorList>
            <person name="Coleine C."/>
            <person name="Masonjones S."/>
            <person name="Stajich J.E."/>
        </authorList>
    </citation>
    <scope>NUCLEOTIDE SEQUENCE [LARGE SCALE GENOMIC DNA]</scope>
    <source>
        <strain evidence="5">CCFEE 5527</strain>
    </source>
</reference>
<protein>
    <recommendedName>
        <fullName evidence="3">Beta-lactamase-related domain-containing protein</fullName>
    </recommendedName>
</protein>
<organism evidence="4 5">
    <name type="scientific">Cryoendolithus antarcticus</name>
    <dbReference type="NCBI Taxonomy" id="1507870"/>
    <lineage>
        <taxon>Eukaryota</taxon>
        <taxon>Fungi</taxon>
        <taxon>Dikarya</taxon>
        <taxon>Ascomycota</taxon>
        <taxon>Pezizomycotina</taxon>
        <taxon>Dothideomycetes</taxon>
        <taxon>Dothideomycetidae</taxon>
        <taxon>Cladosporiales</taxon>
        <taxon>Cladosporiaceae</taxon>
        <taxon>Cryoendolithus</taxon>
    </lineage>
</organism>
<dbReference type="Pfam" id="PF04176">
    <property type="entry name" value="TIP41"/>
    <property type="match status" value="1"/>
</dbReference>
<comment type="similarity">
    <text evidence="1">Belongs to the TIP41 family.</text>
</comment>
<gene>
    <name evidence="4" type="ORF">B0A48_09098</name>
</gene>
<dbReference type="GO" id="GO:0005829">
    <property type="term" value="C:cytosol"/>
    <property type="evidence" value="ECO:0007669"/>
    <property type="project" value="TreeGrafter"/>
</dbReference>
<name>A0A1V8T1X5_9PEZI</name>
<dbReference type="Pfam" id="PF00144">
    <property type="entry name" value="Beta-lactamase"/>
    <property type="match status" value="1"/>
</dbReference>
<evidence type="ECO:0000313" key="4">
    <source>
        <dbReference type="EMBL" id="OQO05330.1"/>
    </source>
</evidence>
<proteinExistence type="inferred from homology"/>
<keyword evidence="5" id="KW-1185">Reference proteome</keyword>
<accession>A0A1V8T1X5</accession>
<dbReference type="Gene3D" id="3.40.710.10">
    <property type="entry name" value="DD-peptidase/beta-lactamase superfamily"/>
    <property type="match status" value="1"/>
</dbReference>
<dbReference type="InterPro" id="IPR051330">
    <property type="entry name" value="Phosphatase_reg/MetRdx"/>
</dbReference>
<dbReference type="OrthoDB" id="5946976at2759"/>
<dbReference type="PANTHER" id="PTHR21021">
    <property type="entry name" value="GAF/PUTATIVE CYTOSKELETAL PROTEIN"/>
    <property type="match status" value="1"/>
</dbReference>
<evidence type="ECO:0000256" key="2">
    <source>
        <dbReference type="SAM" id="Coils"/>
    </source>
</evidence>
<dbReference type="InParanoid" id="A0A1V8T1X5"/>
<feature type="coiled-coil region" evidence="2">
    <location>
        <begin position="566"/>
        <end position="593"/>
    </location>
</feature>
<sequence>MASTEVDPTATLNALLEQHVQVGGLITGIASTSSGTANIFKKGYADVLQKLPVDDDHQFGIGSITKTFVAVVVLQLVEEGKLHLTDSVSRHLREDVYRDIDCMADASIKQLLSHRAGIDNWEADPVWLVNGRGREMRLSYIWEHAETLEYIRRPKRFAPEPEAFYYADTNYTVLGLVIEAVTQTTAATQIRRRILDPLGLHRTCLEGFEERDEKNAPRRYHLNTAQFRDSAGISDKFSLVGDGLIDVTGSNLSGAWLAGGMISTAADLLKFGAAMQQHKLLNRESVAVMQSFQPATPGMEMGCGLFKLQTETVGPWLGHFGAVLGFSAGLWWQHDCVVCILTNVGTLQTVDLVTGLDSFTTKNGQWKITTRKQPILKAEPIEELNKAIGIPIPEMIFGDNYVAIEHIQTGWKLDFNARDALDRVSKTEEGMLQVAVADAWKKDREHNEDIKQVVKPFDWSYSTDYKGTTYLGQSQGDWQVSSQAKHPVRADLLSRPDPILFFGEVDLYEDELADNGIGLLSIKIRVMPDRLLLLSRFFLRLDDVIVRIRDTRVYIEHSSNTVIRQYTAKEAKYDEVSEKLRSMRENVAETLREPNRIAPLLNTVEDCTEVFGVH</sequence>
<dbReference type="SUPFAM" id="SSF56601">
    <property type="entry name" value="beta-lactamase/transpeptidase-like"/>
    <property type="match status" value="1"/>
</dbReference>
<evidence type="ECO:0000256" key="1">
    <source>
        <dbReference type="ARBA" id="ARBA00006658"/>
    </source>
</evidence>
<dbReference type="GO" id="GO:0031929">
    <property type="term" value="P:TOR signaling"/>
    <property type="evidence" value="ECO:0007669"/>
    <property type="project" value="TreeGrafter"/>
</dbReference>
<evidence type="ECO:0000313" key="5">
    <source>
        <dbReference type="Proteomes" id="UP000192596"/>
    </source>
</evidence>
<dbReference type="AlphaFoldDB" id="A0A1V8T1X5"/>
<evidence type="ECO:0000259" key="3">
    <source>
        <dbReference type="Pfam" id="PF00144"/>
    </source>
</evidence>
<comment type="caution">
    <text evidence="4">The sequence shown here is derived from an EMBL/GenBank/DDBJ whole genome shotgun (WGS) entry which is preliminary data.</text>
</comment>
<dbReference type="InterPro" id="IPR007303">
    <property type="entry name" value="TIP41-like"/>
</dbReference>
<keyword evidence="2" id="KW-0175">Coiled coil</keyword>
<dbReference type="EMBL" id="NAJO01000019">
    <property type="protein sequence ID" value="OQO05330.1"/>
    <property type="molecule type" value="Genomic_DNA"/>
</dbReference>
<dbReference type="Proteomes" id="UP000192596">
    <property type="component" value="Unassembled WGS sequence"/>
</dbReference>